<protein>
    <submittedName>
        <fullName evidence="10">Energy-coupling factor ABC transporter ATP-binding protein</fullName>
    </submittedName>
</protein>
<comment type="similarity">
    <text evidence="2">Belongs to the ABC transporter superfamily.</text>
</comment>
<dbReference type="InterPro" id="IPR003439">
    <property type="entry name" value="ABC_transporter-like_ATP-bd"/>
</dbReference>
<dbReference type="AlphaFoldDB" id="A0A1S6IV75"/>
<organism evidence="10 11">
    <name type="scientific">Desulforamulus ferrireducens</name>
    <dbReference type="NCBI Taxonomy" id="1833852"/>
    <lineage>
        <taxon>Bacteria</taxon>
        <taxon>Bacillati</taxon>
        <taxon>Bacillota</taxon>
        <taxon>Clostridia</taxon>
        <taxon>Eubacteriales</taxon>
        <taxon>Peptococcaceae</taxon>
        <taxon>Desulforamulus</taxon>
    </lineage>
</organism>
<proteinExistence type="inferred from homology"/>
<dbReference type="GO" id="GO:0042626">
    <property type="term" value="F:ATPase-coupled transmembrane transporter activity"/>
    <property type="evidence" value="ECO:0007669"/>
    <property type="project" value="TreeGrafter"/>
</dbReference>
<keyword evidence="8" id="KW-0472">Membrane</keyword>
<dbReference type="RefSeq" id="WP_077713608.1">
    <property type="nucleotide sequence ID" value="NZ_CP019698.1"/>
</dbReference>
<evidence type="ECO:0000313" key="10">
    <source>
        <dbReference type="EMBL" id="AQS58653.1"/>
    </source>
</evidence>
<keyword evidence="11" id="KW-1185">Reference proteome</keyword>
<accession>A0A1S6IV75</accession>
<evidence type="ECO:0000256" key="5">
    <source>
        <dbReference type="ARBA" id="ARBA00022741"/>
    </source>
</evidence>
<evidence type="ECO:0000256" key="8">
    <source>
        <dbReference type="ARBA" id="ARBA00023136"/>
    </source>
</evidence>
<dbReference type="PANTHER" id="PTHR43553:SF21">
    <property type="entry name" value="ABC TRANSPORTER ATP-BINDING PROTEIN MA_1418-RELATED"/>
    <property type="match status" value="1"/>
</dbReference>
<dbReference type="KEGG" id="dfg:B0537_05870"/>
<evidence type="ECO:0000256" key="4">
    <source>
        <dbReference type="ARBA" id="ARBA00022475"/>
    </source>
</evidence>
<dbReference type="InterPro" id="IPR003593">
    <property type="entry name" value="AAA+_ATPase"/>
</dbReference>
<dbReference type="STRING" id="1833852.B0537_05870"/>
<feature type="domain" description="ABC transporter" evidence="9">
    <location>
        <begin position="5"/>
        <end position="238"/>
    </location>
</feature>
<dbReference type="Gene3D" id="3.40.50.300">
    <property type="entry name" value="P-loop containing nucleotide triphosphate hydrolases"/>
    <property type="match status" value="1"/>
</dbReference>
<keyword evidence="3" id="KW-0813">Transport</keyword>
<dbReference type="GO" id="GO:0005524">
    <property type="term" value="F:ATP binding"/>
    <property type="evidence" value="ECO:0007669"/>
    <property type="project" value="UniProtKB-KW"/>
</dbReference>
<dbReference type="InterPro" id="IPR050095">
    <property type="entry name" value="ECF_ABC_transporter_ATP-bd"/>
</dbReference>
<evidence type="ECO:0000256" key="7">
    <source>
        <dbReference type="ARBA" id="ARBA00022967"/>
    </source>
</evidence>
<dbReference type="Proteomes" id="UP000189464">
    <property type="component" value="Chromosome"/>
</dbReference>
<keyword evidence="5" id="KW-0547">Nucleotide-binding</keyword>
<dbReference type="EMBL" id="CP019698">
    <property type="protein sequence ID" value="AQS58653.1"/>
    <property type="molecule type" value="Genomic_DNA"/>
</dbReference>
<dbReference type="SUPFAM" id="SSF52540">
    <property type="entry name" value="P-loop containing nucleoside triphosphate hydrolases"/>
    <property type="match status" value="1"/>
</dbReference>
<dbReference type="Pfam" id="PF00005">
    <property type="entry name" value="ABC_tran"/>
    <property type="match status" value="1"/>
</dbReference>
<dbReference type="OrthoDB" id="9784332at2"/>
<evidence type="ECO:0000259" key="9">
    <source>
        <dbReference type="PROSITE" id="PS50893"/>
    </source>
</evidence>
<evidence type="ECO:0000256" key="6">
    <source>
        <dbReference type="ARBA" id="ARBA00022840"/>
    </source>
</evidence>
<gene>
    <name evidence="10" type="ORF">B0537_05870</name>
</gene>
<dbReference type="CDD" id="cd03225">
    <property type="entry name" value="ABC_cobalt_CbiO_domain1"/>
    <property type="match status" value="1"/>
</dbReference>
<keyword evidence="6 10" id="KW-0067">ATP-binding</keyword>
<dbReference type="GO" id="GO:0016887">
    <property type="term" value="F:ATP hydrolysis activity"/>
    <property type="evidence" value="ECO:0007669"/>
    <property type="project" value="InterPro"/>
</dbReference>
<sequence length="283" mass="30935">MNPVIEINGLSFGYEFGDSVLKDIHLAIFPGEMVALVGQNGAGKTTLVKHLIGLLRPPVGKVKVGGLDVANSRISTLARQVGYVFQNPDHQIFHDTVQAEVAFGLHNLNLPREEIGQRVKAALSDVGLAHLAMANPQRLSRGQRQRVALASVLAMRTPVLVLDEPTTGQDYQERQQIMELVKQLNKAGHTIIFITHDMSLVAHYASRVIVLCQGRIVLDGATREVFQQPQKLAESLLVPPQINILANQLNEQLNVQGPVILTVQEMQTYLQQLGEGKENGTGG</sequence>
<name>A0A1S6IV75_9FIRM</name>
<dbReference type="FunFam" id="3.40.50.300:FF:000224">
    <property type="entry name" value="Energy-coupling factor transporter ATP-binding protein EcfA"/>
    <property type="match status" value="1"/>
</dbReference>
<dbReference type="InterPro" id="IPR027417">
    <property type="entry name" value="P-loop_NTPase"/>
</dbReference>
<reference evidence="10 11" key="1">
    <citation type="journal article" date="2016" name="Int. J. Syst. Evol. Microbiol.">
        <title>Desulfotomaculum ferrireducens sp. nov., a moderately thermophilic sulfate-reducing and dissimilatory Fe(III)-reducing bacterium isolated from compost.</title>
        <authorList>
            <person name="Yang G."/>
            <person name="Guo J."/>
            <person name="Zhuang L."/>
            <person name="Yuan Y."/>
            <person name="Zhou S."/>
        </authorList>
    </citation>
    <scope>NUCLEOTIDE SEQUENCE [LARGE SCALE GENOMIC DNA]</scope>
    <source>
        <strain evidence="10 11">GSS09</strain>
    </source>
</reference>
<dbReference type="SMART" id="SM00382">
    <property type="entry name" value="AAA"/>
    <property type="match status" value="1"/>
</dbReference>
<dbReference type="PANTHER" id="PTHR43553">
    <property type="entry name" value="HEAVY METAL TRANSPORTER"/>
    <property type="match status" value="1"/>
</dbReference>
<evidence type="ECO:0000256" key="2">
    <source>
        <dbReference type="ARBA" id="ARBA00005417"/>
    </source>
</evidence>
<dbReference type="InterPro" id="IPR015856">
    <property type="entry name" value="ABC_transpr_CbiO/EcfA_su"/>
</dbReference>
<keyword evidence="7" id="KW-1278">Translocase</keyword>
<comment type="subcellular location">
    <subcellularLocation>
        <location evidence="1">Cell membrane</location>
        <topology evidence="1">Peripheral membrane protein</topology>
    </subcellularLocation>
</comment>
<keyword evidence="4" id="KW-1003">Cell membrane</keyword>
<dbReference type="PROSITE" id="PS50893">
    <property type="entry name" value="ABC_TRANSPORTER_2"/>
    <property type="match status" value="1"/>
</dbReference>
<dbReference type="GO" id="GO:0043190">
    <property type="term" value="C:ATP-binding cassette (ABC) transporter complex"/>
    <property type="evidence" value="ECO:0007669"/>
    <property type="project" value="TreeGrafter"/>
</dbReference>
<evidence type="ECO:0000256" key="3">
    <source>
        <dbReference type="ARBA" id="ARBA00022448"/>
    </source>
</evidence>
<evidence type="ECO:0000256" key="1">
    <source>
        <dbReference type="ARBA" id="ARBA00004202"/>
    </source>
</evidence>
<evidence type="ECO:0000313" key="11">
    <source>
        <dbReference type="Proteomes" id="UP000189464"/>
    </source>
</evidence>